<accession>A0A220S035</accession>
<gene>
    <name evidence="1" type="ORF">BG910_02975</name>
</gene>
<reference evidence="1 2" key="1">
    <citation type="submission" date="2017-06" db="EMBL/GenBank/DDBJ databases">
        <title>Neisseria chenwenguii sp. nov., isolated from the intestinal contents of Tibetan Plateau Pika in Yushu, Qinghai Province, China.</title>
        <authorList>
            <person name="Zhang G."/>
        </authorList>
    </citation>
    <scope>NUCLEOTIDE SEQUENCE [LARGE SCALE GENOMIC DNA]</scope>
    <source>
        <strain evidence="1 2">10023</strain>
    </source>
</reference>
<evidence type="ECO:0000313" key="2">
    <source>
        <dbReference type="Proteomes" id="UP000198238"/>
    </source>
</evidence>
<dbReference type="Proteomes" id="UP000198238">
    <property type="component" value="Chromosome"/>
</dbReference>
<dbReference type="EMBL" id="CP022278">
    <property type="protein sequence ID" value="ASK26841.1"/>
    <property type="molecule type" value="Genomic_DNA"/>
</dbReference>
<dbReference type="KEGG" id="nei:BG910_02975"/>
<organism evidence="1 2">
    <name type="scientific">Neisseria chenwenguii</name>
    <dbReference type="NCBI Taxonomy" id="1853278"/>
    <lineage>
        <taxon>Bacteria</taxon>
        <taxon>Pseudomonadati</taxon>
        <taxon>Pseudomonadota</taxon>
        <taxon>Betaproteobacteria</taxon>
        <taxon>Neisseriales</taxon>
        <taxon>Neisseriaceae</taxon>
        <taxon>Neisseria</taxon>
    </lineage>
</organism>
<sequence length="63" mass="7113">MKVFALSAVEVSDVFFDFCKDLKLLFRRPTAVVKDKNCPQGRLKIPKIPQNLSDNLPLPPPNC</sequence>
<keyword evidence="2" id="KW-1185">Reference proteome</keyword>
<evidence type="ECO:0000313" key="1">
    <source>
        <dbReference type="EMBL" id="ASK26841.1"/>
    </source>
</evidence>
<dbReference type="AlphaFoldDB" id="A0A220S035"/>
<name>A0A220S035_9NEIS</name>
<proteinExistence type="predicted"/>
<protein>
    <submittedName>
        <fullName evidence="1">Uncharacterized protein</fullName>
    </submittedName>
</protein>